<gene>
    <name evidence="2" type="ORF">M3M28_00430</name>
</gene>
<evidence type="ECO:0000313" key="2">
    <source>
        <dbReference type="EMBL" id="UQN14968.1"/>
    </source>
</evidence>
<organism evidence="2">
    <name type="scientific">Gulosibacter sediminis</name>
    <dbReference type="NCBI Taxonomy" id="1729695"/>
    <lineage>
        <taxon>Bacteria</taxon>
        <taxon>Bacillati</taxon>
        <taxon>Actinomycetota</taxon>
        <taxon>Actinomycetes</taxon>
        <taxon>Micrococcales</taxon>
        <taxon>Microbacteriaceae</taxon>
        <taxon>Gulosibacter</taxon>
    </lineage>
</organism>
<keyword evidence="1" id="KW-0812">Transmembrane</keyword>
<keyword evidence="1" id="KW-1133">Transmembrane helix</keyword>
<dbReference type="EMBL" id="CP097160">
    <property type="protein sequence ID" value="UQN14968.1"/>
    <property type="molecule type" value="Genomic_DNA"/>
</dbReference>
<sequence length="159" mass="16634">MRGGQSAATPWWKNVWTWVVVAGAVIAIVVVIRVAAPTVEVKSGTPDNDTAASPSAPAYDGTALASATEQAVLDAYDVDEFTDIEATDNTTILMSHIASWDSFSEGRVTVVLSEKVRPDDLEAFATAVLEQAEGVTDLDAVVAVDVEGLAVSADRTEGP</sequence>
<proteinExistence type="predicted"/>
<accession>A0ABY4N160</accession>
<name>A0ABY4N160_9MICO</name>
<feature type="transmembrane region" description="Helical" evidence="1">
    <location>
        <begin position="15"/>
        <end position="36"/>
    </location>
</feature>
<reference evidence="2" key="1">
    <citation type="submission" date="2022-05" db="EMBL/GenBank/DDBJ databases">
        <title>Complete genome sequence of toluene-degrading Gulosibacter sediminis strain ACHW.36C.</title>
        <authorList>
            <person name="Wai A.C."/>
            <person name="Lai G.K."/>
            <person name="Griffin S.D."/>
            <person name="Leung F.C."/>
        </authorList>
    </citation>
    <scope>NUCLEOTIDE SEQUENCE [LARGE SCALE GENOMIC DNA]</scope>
    <source>
        <strain evidence="2">ACHW.36C</strain>
    </source>
</reference>
<keyword evidence="1" id="KW-0472">Membrane</keyword>
<protein>
    <submittedName>
        <fullName evidence="2">Uncharacterized protein</fullName>
    </submittedName>
</protein>
<evidence type="ECO:0000256" key="1">
    <source>
        <dbReference type="SAM" id="Phobius"/>
    </source>
</evidence>